<evidence type="ECO:0000313" key="2">
    <source>
        <dbReference type="Proteomes" id="UP001141183"/>
    </source>
</evidence>
<dbReference type="AlphaFoldDB" id="A0A9X4AZV7"/>
<comment type="caution">
    <text evidence="1">The sequence shown here is derived from an EMBL/GenBank/DDBJ whole genome shotgun (WGS) entry which is preliminary data.</text>
</comment>
<dbReference type="GeneID" id="93045027"/>
<reference evidence="1" key="1">
    <citation type="submission" date="2022-05" db="EMBL/GenBank/DDBJ databases">
        <title>Draft genome sequence of Clostridium tertium strain CP3 isolated from Peru.</title>
        <authorList>
            <person name="Hurtado R."/>
            <person name="Lima L."/>
            <person name="Sousa T."/>
            <person name="Jaiswal A.K."/>
            <person name="Tiwari S."/>
            <person name="Maturrano L."/>
            <person name="Brenig B."/>
            <person name="Azevedo V."/>
        </authorList>
    </citation>
    <scope>NUCLEOTIDE SEQUENCE</scope>
    <source>
        <strain evidence="1">CP3</strain>
    </source>
</reference>
<dbReference type="EMBL" id="JAMRYU010000006">
    <property type="protein sequence ID" value="MDC4240020.1"/>
    <property type="molecule type" value="Genomic_DNA"/>
</dbReference>
<protein>
    <submittedName>
        <fullName evidence="1">Uncharacterized protein</fullName>
    </submittedName>
</protein>
<organism evidence="1 2">
    <name type="scientific">Clostridium tertium</name>
    <dbReference type="NCBI Taxonomy" id="1559"/>
    <lineage>
        <taxon>Bacteria</taxon>
        <taxon>Bacillati</taxon>
        <taxon>Bacillota</taxon>
        <taxon>Clostridia</taxon>
        <taxon>Eubacteriales</taxon>
        <taxon>Clostridiaceae</taxon>
        <taxon>Clostridium</taxon>
    </lineage>
</organism>
<dbReference type="Proteomes" id="UP001141183">
    <property type="component" value="Unassembled WGS sequence"/>
</dbReference>
<sequence>MEIEKGKIQEVWNYDHNKIVKYKQVIKNNTLNEVTEIETENLNELISEVRKQLYEWNKIV</sequence>
<accession>A0A9X4AZV7</accession>
<evidence type="ECO:0000313" key="1">
    <source>
        <dbReference type="EMBL" id="MDC4240020.1"/>
    </source>
</evidence>
<proteinExistence type="predicted"/>
<gene>
    <name evidence="1" type="ORF">NE398_07570</name>
</gene>
<keyword evidence="2" id="KW-1185">Reference proteome</keyword>
<name>A0A9X4AZV7_9CLOT</name>
<dbReference type="RefSeq" id="WP_008679067.1">
    <property type="nucleotide sequence ID" value="NZ_BAAACM010000021.1"/>
</dbReference>